<keyword evidence="1" id="KW-0732">Signal</keyword>
<dbReference type="GO" id="GO:0030976">
    <property type="term" value="F:thiamine pyrophosphate binding"/>
    <property type="evidence" value="ECO:0007669"/>
    <property type="project" value="TreeGrafter"/>
</dbReference>
<dbReference type="GO" id="GO:0030975">
    <property type="term" value="F:thiamine binding"/>
    <property type="evidence" value="ECO:0007669"/>
    <property type="project" value="TreeGrafter"/>
</dbReference>
<dbReference type="Gene3D" id="1.10.3910.10">
    <property type="entry name" value="SP0561-like"/>
    <property type="match status" value="1"/>
</dbReference>
<sequence length="409" mass="46796">MNKINGKMTIFEIVNQYPQTLDVFVNNGFAQFEDERKLKAAGKILKLESALKSRKYDVQTYIKMLEDKIAETETNVDVTLKDTRKENADINITGLLPCPVRVPLMEKFDEYLENYQKKYDLQVDYKLEAASLGADFLKNILTVDDADKLPDVFISAGFEAFFGKNSVERFKKNNVFKDLTDFELNDDFKGLDIVDKQGHYSVISVVPAVFMVNLQELGDLPVPQSWEDIFDEKYRQKVALPVGDFDLFNGILLNIYKDYGKEGVEKLGKSLMKSMHPSQMVKNAGKKIEEKPIITIMPYFFTKMVRDSQTMKVIWPSDGAIISPIFMLTKRDKEEELKPIADYLSSQEVGEILSHRGLFPSLNNEVDNNLPENAPFKWLGWDYVYSNDIDALIKEVNTIFEESASEVAV</sequence>
<dbReference type="EMBL" id="DPPF01000009">
    <property type="protein sequence ID" value="HCW92125.1"/>
    <property type="molecule type" value="Genomic_DNA"/>
</dbReference>
<dbReference type="Pfam" id="PF13343">
    <property type="entry name" value="SBP_bac_6"/>
    <property type="match status" value="1"/>
</dbReference>
<dbReference type="GO" id="GO:0015888">
    <property type="term" value="P:thiamine transport"/>
    <property type="evidence" value="ECO:0007669"/>
    <property type="project" value="TreeGrafter"/>
</dbReference>
<evidence type="ECO:0000256" key="1">
    <source>
        <dbReference type="ARBA" id="ARBA00022729"/>
    </source>
</evidence>
<reference evidence="3 4" key="1">
    <citation type="journal article" date="2018" name="Nat. Biotechnol.">
        <title>A standardized bacterial taxonomy based on genome phylogeny substantially revises the tree of life.</title>
        <authorList>
            <person name="Parks D.H."/>
            <person name="Chuvochina M."/>
            <person name="Waite D.W."/>
            <person name="Rinke C."/>
            <person name="Skarshewski A."/>
            <person name="Chaumeil P.A."/>
            <person name="Hugenholtz P."/>
        </authorList>
    </citation>
    <scope>NUCLEOTIDE SEQUENCE [LARGE SCALE GENOMIC DNA]</scope>
    <source>
        <strain evidence="3">UBA8672</strain>
    </source>
</reference>
<dbReference type="GO" id="GO:0030288">
    <property type="term" value="C:outer membrane-bounded periplasmic space"/>
    <property type="evidence" value="ECO:0007669"/>
    <property type="project" value="TreeGrafter"/>
</dbReference>
<name>A0A3D5Q8E2_FLESI</name>
<dbReference type="Pfam" id="PF08984">
    <property type="entry name" value="DUF1858"/>
    <property type="match status" value="1"/>
</dbReference>
<dbReference type="SUPFAM" id="SSF140683">
    <property type="entry name" value="SP0561-like"/>
    <property type="match status" value="1"/>
</dbReference>
<organism evidence="3 4">
    <name type="scientific">Flexistipes sinusarabici</name>
    <dbReference type="NCBI Taxonomy" id="2352"/>
    <lineage>
        <taxon>Bacteria</taxon>
        <taxon>Pseudomonadati</taxon>
        <taxon>Deferribacterota</taxon>
        <taxon>Deferribacteres</taxon>
        <taxon>Deferribacterales</taxon>
        <taxon>Flexistipitaceae</taxon>
        <taxon>Flexistipes</taxon>
    </lineage>
</organism>
<evidence type="ECO:0000259" key="2">
    <source>
        <dbReference type="Pfam" id="PF08984"/>
    </source>
</evidence>
<evidence type="ECO:0000313" key="4">
    <source>
        <dbReference type="Proteomes" id="UP000262325"/>
    </source>
</evidence>
<dbReference type="Proteomes" id="UP000262325">
    <property type="component" value="Unassembled WGS sequence"/>
</dbReference>
<dbReference type="Gene3D" id="3.40.190.10">
    <property type="entry name" value="Periplasmic binding protein-like II"/>
    <property type="match status" value="2"/>
</dbReference>
<evidence type="ECO:0000313" key="3">
    <source>
        <dbReference type="EMBL" id="HCW92125.1"/>
    </source>
</evidence>
<dbReference type="PANTHER" id="PTHR30006:SF2">
    <property type="entry name" value="ABC TRANSPORTER SUBSTRATE-BINDING PROTEIN"/>
    <property type="match status" value="1"/>
</dbReference>
<gene>
    <name evidence="3" type="ORF">DHM44_00410</name>
</gene>
<dbReference type="PANTHER" id="PTHR30006">
    <property type="entry name" value="THIAMINE-BINDING PERIPLASMIC PROTEIN-RELATED"/>
    <property type="match status" value="1"/>
</dbReference>
<dbReference type="InterPro" id="IPR038062">
    <property type="entry name" value="ScdA-like_N_sf"/>
</dbReference>
<feature type="domain" description="DUF1858" evidence="2">
    <location>
        <begin position="4"/>
        <end position="60"/>
    </location>
</feature>
<protein>
    <submittedName>
        <fullName evidence="3">Iron ABC transporter substrate-binding protein</fullName>
    </submittedName>
</protein>
<dbReference type="AlphaFoldDB" id="A0A3D5Q8E2"/>
<accession>A0A3D5Q8E2</accession>
<dbReference type="InterPro" id="IPR015077">
    <property type="entry name" value="DUF1858"/>
</dbReference>
<dbReference type="SUPFAM" id="SSF53850">
    <property type="entry name" value="Periplasmic binding protein-like II"/>
    <property type="match status" value="1"/>
</dbReference>
<comment type="caution">
    <text evidence="3">The sequence shown here is derived from an EMBL/GenBank/DDBJ whole genome shotgun (WGS) entry which is preliminary data.</text>
</comment>
<proteinExistence type="predicted"/>